<feature type="compositionally biased region" description="Acidic residues" evidence="1">
    <location>
        <begin position="132"/>
        <end position="142"/>
    </location>
</feature>
<evidence type="ECO:0000256" key="1">
    <source>
        <dbReference type="SAM" id="MobiDB-lite"/>
    </source>
</evidence>
<sequence length="370" mass="40833">MSDVKACLEYVVFLVSSIKPFDEISGELLPATEAKDTGTVSQGEATAGPGETVEETGQQDDEEYDPLESSVVEGFESYDLVSSQTPELDMHELPAEERYSPTTAQPVSPMDEDEEEEEVVEDADSDVQSLSDDSEEESEGETDSVSKQTFLRTDGSGNIIKVVRRTPKKMPYDEEYEEEEVIQPMDSFHGEPVPDDDDLFEVAAGIKPKRKDEVVIVEEKVPVSTEEFEIDFYNGDLHLKGAPDNDWIIDPDNQDGLALVWGGVKSTHGIFRSCRQSDGTVDEGGSDENAVKSIAFQVKILDLLPTRHLPFDELDPNDIRVGFSLRSAPLVLGEYPGTYCFTSLGKKANNNIFTDYGEPFTVGDIVTAQM</sequence>
<feature type="compositionally biased region" description="Acidic residues" evidence="1">
    <location>
        <begin position="52"/>
        <end position="66"/>
    </location>
</feature>
<reference evidence="2 3" key="1">
    <citation type="submission" date="2018-11" db="EMBL/GenBank/DDBJ databases">
        <authorList>
            <consortium name="Pathogen Informatics"/>
        </authorList>
    </citation>
    <scope>NUCLEOTIDE SEQUENCE [LARGE SCALE GENOMIC DNA]</scope>
</reference>
<dbReference type="PANTHER" id="PTHR12381:SF56">
    <property type="entry name" value="B30.2_SPRY DOMAIN-CONTAINING PROTEIN-RELATED"/>
    <property type="match status" value="1"/>
</dbReference>
<name>A0A3P7Q4F3_CYLGO</name>
<dbReference type="AlphaFoldDB" id="A0A3P7Q4F3"/>
<dbReference type="PANTHER" id="PTHR12381">
    <property type="entry name" value="HETEROGENEOUS NUCLEAR RIBONUCLEOPROTEIN U FAMILY MEMBER"/>
    <property type="match status" value="1"/>
</dbReference>
<evidence type="ECO:0000313" key="3">
    <source>
        <dbReference type="Proteomes" id="UP000271889"/>
    </source>
</evidence>
<feature type="region of interest" description="Disordered" evidence="1">
    <location>
        <begin position="29"/>
        <end position="151"/>
    </location>
</feature>
<feature type="compositionally biased region" description="Acidic residues" evidence="1">
    <location>
        <begin position="110"/>
        <end position="125"/>
    </location>
</feature>
<feature type="non-terminal residue" evidence="2">
    <location>
        <position position="370"/>
    </location>
</feature>
<dbReference type="GO" id="GO:0005634">
    <property type="term" value="C:nucleus"/>
    <property type="evidence" value="ECO:0007669"/>
    <property type="project" value="TreeGrafter"/>
</dbReference>
<dbReference type="Proteomes" id="UP000271889">
    <property type="component" value="Unassembled WGS sequence"/>
</dbReference>
<keyword evidence="3" id="KW-1185">Reference proteome</keyword>
<evidence type="ECO:0000313" key="2">
    <source>
        <dbReference type="EMBL" id="VDN25446.1"/>
    </source>
</evidence>
<feature type="compositionally biased region" description="Basic and acidic residues" evidence="1">
    <location>
        <begin position="88"/>
        <end position="99"/>
    </location>
</feature>
<dbReference type="OrthoDB" id="5871852at2759"/>
<gene>
    <name evidence="2" type="ORF">CGOC_LOCUS10111</name>
</gene>
<dbReference type="GO" id="GO:0000380">
    <property type="term" value="P:alternative mRNA splicing, via spliceosome"/>
    <property type="evidence" value="ECO:0007669"/>
    <property type="project" value="TreeGrafter"/>
</dbReference>
<organism evidence="2 3">
    <name type="scientific">Cylicostephanus goldi</name>
    <name type="common">Nematode worm</name>
    <dbReference type="NCBI Taxonomy" id="71465"/>
    <lineage>
        <taxon>Eukaryota</taxon>
        <taxon>Metazoa</taxon>
        <taxon>Ecdysozoa</taxon>
        <taxon>Nematoda</taxon>
        <taxon>Chromadorea</taxon>
        <taxon>Rhabditida</taxon>
        <taxon>Rhabditina</taxon>
        <taxon>Rhabditomorpha</taxon>
        <taxon>Strongyloidea</taxon>
        <taxon>Strongylidae</taxon>
        <taxon>Cylicostephanus</taxon>
    </lineage>
</organism>
<dbReference type="GO" id="GO:0003723">
    <property type="term" value="F:RNA binding"/>
    <property type="evidence" value="ECO:0007669"/>
    <property type="project" value="TreeGrafter"/>
</dbReference>
<proteinExistence type="predicted"/>
<protein>
    <submittedName>
        <fullName evidence="2">Uncharacterized protein</fullName>
    </submittedName>
</protein>
<dbReference type="EMBL" id="UYRV01109741">
    <property type="protein sequence ID" value="VDN25446.1"/>
    <property type="molecule type" value="Genomic_DNA"/>
</dbReference>
<dbReference type="InterPro" id="IPR043136">
    <property type="entry name" value="B30.2/SPRY_sf"/>
</dbReference>
<dbReference type="Gene3D" id="2.60.120.920">
    <property type="match status" value="1"/>
</dbReference>
<accession>A0A3P7Q4F3</accession>